<evidence type="ECO:0000313" key="2">
    <source>
        <dbReference type="Proteomes" id="UP001596110"/>
    </source>
</evidence>
<organism evidence="1 2">
    <name type="scientific">Streptococcus caledonicus</name>
    <dbReference type="NCBI Taxonomy" id="2614158"/>
    <lineage>
        <taxon>Bacteria</taxon>
        <taxon>Bacillati</taxon>
        <taxon>Bacillota</taxon>
        <taxon>Bacilli</taxon>
        <taxon>Lactobacillales</taxon>
        <taxon>Streptococcaceae</taxon>
        <taxon>Streptococcus</taxon>
    </lineage>
</organism>
<dbReference type="NCBIfam" id="TIGR01549">
    <property type="entry name" value="HAD-SF-IA-v1"/>
    <property type="match status" value="1"/>
</dbReference>
<dbReference type="InterPro" id="IPR036412">
    <property type="entry name" value="HAD-like_sf"/>
</dbReference>
<dbReference type="Gene3D" id="1.10.150.240">
    <property type="entry name" value="Putative phosphatase, domain 2"/>
    <property type="match status" value="1"/>
</dbReference>
<name>A0ABW0UEH5_9STRE</name>
<dbReference type="PANTHER" id="PTHR43434">
    <property type="entry name" value="PHOSPHOGLYCOLATE PHOSPHATASE"/>
    <property type="match status" value="1"/>
</dbReference>
<reference evidence="2" key="1">
    <citation type="journal article" date="2019" name="Int. J. Syst. Evol. Microbiol.">
        <title>The Global Catalogue of Microorganisms (GCM) 10K type strain sequencing project: providing services to taxonomists for standard genome sequencing and annotation.</title>
        <authorList>
            <consortium name="The Broad Institute Genomics Platform"/>
            <consortium name="The Broad Institute Genome Sequencing Center for Infectious Disease"/>
            <person name="Wu L."/>
            <person name="Ma J."/>
        </authorList>
    </citation>
    <scope>NUCLEOTIDE SEQUENCE [LARGE SCALE GENOMIC DNA]</scope>
    <source>
        <strain evidence="2">DT43</strain>
    </source>
</reference>
<dbReference type="InterPro" id="IPR023198">
    <property type="entry name" value="PGP-like_dom2"/>
</dbReference>
<dbReference type="SFLD" id="SFLDS00003">
    <property type="entry name" value="Haloacid_Dehalogenase"/>
    <property type="match status" value="1"/>
</dbReference>
<sequence length="206" mass="23486">MGKTTFIWDFDGTLVESYEAIEDVLTLLYQVYDFPFNRDFVMSYVIETSIGQLLRDLSQEHNISFDELLSFFNKEQEARDHMISLMPGAKAVLEQTAEMEIQHFIYTHKGASTGAVLKNLGIDAYFTEVITSANGFKRKPDPEAVTYLMEKYQLDKANTYYIGDRRLDAEVAINAGIKSINLREPASALNQKINQLSDLLALFMIK</sequence>
<dbReference type="RefSeq" id="WP_156806089.1">
    <property type="nucleotide sequence ID" value="NZ_JBHSOJ010000015.1"/>
</dbReference>
<keyword evidence="1" id="KW-0378">Hydrolase</keyword>
<protein>
    <submittedName>
        <fullName evidence="1">HAD-IA family hydrolase</fullName>
    </submittedName>
</protein>
<comment type="caution">
    <text evidence="1">The sequence shown here is derived from an EMBL/GenBank/DDBJ whole genome shotgun (WGS) entry which is preliminary data.</text>
</comment>
<dbReference type="SUPFAM" id="SSF56784">
    <property type="entry name" value="HAD-like"/>
    <property type="match status" value="1"/>
</dbReference>
<gene>
    <name evidence="1" type="ORF">ACFPQ3_03735</name>
</gene>
<dbReference type="GO" id="GO:0016787">
    <property type="term" value="F:hydrolase activity"/>
    <property type="evidence" value="ECO:0007669"/>
    <property type="project" value="UniProtKB-KW"/>
</dbReference>
<evidence type="ECO:0000313" key="1">
    <source>
        <dbReference type="EMBL" id="MFC5630714.1"/>
    </source>
</evidence>
<dbReference type="Pfam" id="PF13419">
    <property type="entry name" value="HAD_2"/>
    <property type="match status" value="1"/>
</dbReference>
<dbReference type="SFLD" id="SFLDG01129">
    <property type="entry name" value="C1.5:_HAD__Beta-PGM__Phosphata"/>
    <property type="match status" value="1"/>
</dbReference>
<proteinExistence type="predicted"/>
<dbReference type="InterPro" id="IPR041492">
    <property type="entry name" value="HAD_2"/>
</dbReference>
<dbReference type="InterPro" id="IPR023214">
    <property type="entry name" value="HAD_sf"/>
</dbReference>
<keyword evidence="2" id="KW-1185">Reference proteome</keyword>
<accession>A0ABW0UEH5</accession>
<dbReference type="InterPro" id="IPR050155">
    <property type="entry name" value="HAD-like_hydrolase_sf"/>
</dbReference>
<dbReference type="EMBL" id="JBHSOJ010000015">
    <property type="protein sequence ID" value="MFC5630714.1"/>
    <property type="molecule type" value="Genomic_DNA"/>
</dbReference>
<dbReference type="PANTHER" id="PTHR43434:SF25">
    <property type="entry name" value="PHOSPHOGLYCOLATE PHOSPHATASE"/>
    <property type="match status" value="1"/>
</dbReference>
<dbReference type="Gene3D" id="3.40.50.1000">
    <property type="entry name" value="HAD superfamily/HAD-like"/>
    <property type="match status" value="1"/>
</dbReference>
<dbReference type="Proteomes" id="UP001596110">
    <property type="component" value="Unassembled WGS sequence"/>
</dbReference>
<dbReference type="InterPro" id="IPR006439">
    <property type="entry name" value="HAD-SF_hydro_IA"/>
</dbReference>